<dbReference type="Proteomes" id="UP000243589">
    <property type="component" value="Unassembled WGS sequence"/>
</dbReference>
<dbReference type="EMBL" id="LQQC01000005">
    <property type="protein sequence ID" value="KXZ59253.1"/>
    <property type="molecule type" value="Genomic_DNA"/>
</dbReference>
<comment type="caution">
    <text evidence="2">The sequence shown here is derived from an EMBL/GenBank/DDBJ whole genome shotgun (WGS) entry which is preliminary data.</text>
</comment>
<accession>A0A150HAV3</accession>
<dbReference type="Pfam" id="PF20464">
    <property type="entry name" value="MmeI_N"/>
    <property type="match status" value="1"/>
</dbReference>
<organism evidence="2 3">
    <name type="scientific">Brevibacterium ravenspurgense</name>
    <dbReference type="NCBI Taxonomy" id="479117"/>
    <lineage>
        <taxon>Bacteria</taxon>
        <taxon>Bacillati</taxon>
        <taxon>Actinomycetota</taxon>
        <taxon>Actinomycetes</taxon>
        <taxon>Micrococcales</taxon>
        <taxon>Brevibacteriaceae</taxon>
        <taxon>Brevibacterium</taxon>
    </lineage>
</organism>
<keyword evidence="3" id="KW-1185">Reference proteome</keyword>
<proteinExistence type="predicted"/>
<protein>
    <recommendedName>
        <fullName evidence="1">MmeI-like N-terminal domain-containing protein</fullName>
    </recommendedName>
</protein>
<dbReference type="InterPro" id="IPR046817">
    <property type="entry name" value="MmeI_N"/>
</dbReference>
<feature type="domain" description="MmeI-like N-terminal" evidence="1">
    <location>
        <begin position="8"/>
        <end position="79"/>
    </location>
</feature>
<dbReference type="RefSeq" id="WP_062020009.1">
    <property type="nucleotide sequence ID" value="NZ_JAKRCZ010000029.1"/>
</dbReference>
<dbReference type="AlphaFoldDB" id="A0A150HAV3"/>
<evidence type="ECO:0000313" key="2">
    <source>
        <dbReference type="EMBL" id="KXZ59253.1"/>
    </source>
</evidence>
<sequence>MADKRVAARNFIDQWSAAKGYEKGETQLFWLQLLRDVLGMESTTTEVHFEVKTYRSGYIDMHVPTAKTLVEQKSRGVDLEVTLV</sequence>
<name>A0A150HAV3_9MICO</name>
<gene>
    <name evidence="2" type="ORF">Bravens_00500</name>
</gene>
<evidence type="ECO:0000259" key="1">
    <source>
        <dbReference type="Pfam" id="PF20464"/>
    </source>
</evidence>
<evidence type="ECO:0000313" key="3">
    <source>
        <dbReference type="Proteomes" id="UP000243589"/>
    </source>
</evidence>
<reference evidence="2 3" key="1">
    <citation type="submission" date="2016-01" db="EMBL/GenBank/DDBJ databases">
        <title>Use of Whole Genome Sequencing to ascertain that Brevibacterium massiliense (Roux, Raoult 2009) is a later heterotypic synonym of Brevibacterium ravenspurgense (Mages 2008).</title>
        <authorList>
            <person name="Bernier A.-M."/>
            <person name="Burdz T."/>
            <person name="Huynh C."/>
            <person name="Pachecho A.L."/>
            <person name="Wiebe D."/>
            <person name="Bonner C."/>
            <person name="Bernard K."/>
        </authorList>
    </citation>
    <scope>NUCLEOTIDE SEQUENCE [LARGE SCALE GENOMIC DNA]</scope>
    <source>
        <strain evidence="2 3">CCUG56047</strain>
    </source>
</reference>
<dbReference type="PATRIC" id="fig|479117.4.peg.501"/>